<accession>A0A150X3V1</accession>
<dbReference type="RefSeq" id="WP_068221671.1">
    <property type="nucleotide sequence ID" value="NZ_CP139724.1"/>
</dbReference>
<gene>
    <name evidence="2" type="ORF">AWW68_11900</name>
</gene>
<dbReference type="Proteomes" id="UP000075606">
    <property type="component" value="Unassembled WGS sequence"/>
</dbReference>
<comment type="caution">
    <text evidence="2">The sequence shown here is derived from an EMBL/GenBank/DDBJ whole genome shotgun (WGS) entry which is preliminary data.</text>
</comment>
<keyword evidence="3" id="KW-1185">Reference proteome</keyword>
<dbReference type="Gene3D" id="3.40.50.720">
    <property type="entry name" value="NAD(P)-binding Rossmann-like Domain"/>
    <property type="match status" value="1"/>
</dbReference>
<dbReference type="AlphaFoldDB" id="A0A150X3V1"/>
<dbReference type="STRING" id="333140.AWW68_11900"/>
<organism evidence="2 3">
    <name type="scientific">Roseivirga spongicola</name>
    <dbReference type="NCBI Taxonomy" id="333140"/>
    <lineage>
        <taxon>Bacteria</taxon>
        <taxon>Pseudomonadati</taxon>
        <taxon>Bacteroidota</taxon>
        <taxon>Cytophagia</taxon>
        <taxon>Cytophagales</taxon>
        <taxon>Roseivirgaceae</taxon>
        <taxon>Roseivirga</taxon>
    </lineage>
</organism>
<dbReference type="SUPFAM" id="SSF51735">
    <property type="entry name" value="NAD(P)-binding Rossmann-fold domains"/>
    <property type="match status" value="1"/>
</dbReference>
<name>A0A150X3V1_9BACT</name>
<dbReference type="InterPro" id="IPR036291">
    <property type="entry name" value="NAD(P)-bd_dom_sf"/>
</dbReference>
<evidence type="ECO:0000313" key="3">
    <source>
        <dbReference type="Proteomes" id="UP000075606"/>
    </source>
</evidence>
<dbReference type="InterPro" id="IPR003781">
    <property type="entry name" value="CoA-bd"/>
</dbReference>
<dbReference type="Pfam" id="PF13380">
    <property type="entry name" value="CoA_binding_2"/>
    <property type="match status" value="1"/>
</dbReference>
<dbReference type="OrthoDB" id="708726at2"/>
<proteinExistence type="predicted"/>
<feature type="domain" description="CoA-binding" evidence="1">
    <location>
        <begin position="4"/>
        <end position="116"/>
    </location>
</feature>
<reference evidence="2 3" key="1">
    <citation type="submission" date="2016-01" db="EMBL/GenBank/DDBJ databases">
        <title>Genome sequencing of Roseivirga spongicola UST030701-084.</title>
        <authorList>
            <person name="Selvaratnam C."/>
            <person name="Thevarajoo S."/>
            <person name="Goh K.M."/>
            <person name="Ee R."/>
            <person name="Chan K.-G."/>
            <person name="Chong C.S."/>
        </authorList>
    </citation>
    <scope>NUCLEOTIDE SEQUENCE [LARGE SCALE GENOMIC DNA]</scope>
    <source>
        <strain evidence="2 3">UST030701-084</strain>
    </source>
</reference>
<dbReference type="EMBL" id="LRPC01000028">
    <property type="protein sequence ID" value="KYG73398.1"/>
    <property type="molecule type" value="Genomic_DNA"/>
</dbReference>
<evidence type="ECO:0000259" key="1">
    <source>
        <dbReference type="Pfam" id="PF13380"/>
    </source>
</evidence>
<evidence type="ECO:0000313" key="2">
    <source>
        <dbReference type="EMBL" id="KYG73398.1"/>
    </source>
</evidence>
<protein>
    <submittedName>
        <fullName evidence="2">CoA-binding protein</fullName>
    </submittedName>
</protein>
<sequence>MGKTVIIGSTPKPYKYAQQAAQMLNERDHEFIPMGITEGQVQGKSILNIYDKPQIEGVETITLYINSKRQSEWYDYLLSLSPKRIIFNPGTENQELKKLAEAQGIECLEACTLVMLSVGVY</sequence>